<feature type="compositionally biased region" description="Acidic residues" evidence="4">
    <location>
        <begin position="143"/>
        <end position="165"/>
    </location>
</feature>
<evidence type="ECO:0000313" key="6">
    <source>
        <dbReference type="Proteomes" id="UP001642501"/>
    </source>
</evidence>
<feature type="region of interest" description="Disordered" evidence="4">
    <location>
        <begin position="933"/>
        <end position="993"/>
    </location>
</feature>
<feature type="compositionally biased region" description="Basic and acidic residues" evidence="4">
    <location>
        <begin position="71"/>
        <end position="87"/>
    </location>
</feature>
<dbReference type="PANTHER" id="PTHR14150">
    <property type="entry name" value="U3 SMALL NUCLEOLAR RNA-ASSOCIATED PROTEIN 14"/>
    <property type="match status" value="1"/>
</dbReference>
<feature type="compositionally biased region" description="Low complexity" evidence="4">
    <location>
        <begin position="805"/>
        <end position="818"/>
    </location>
</feature>
<feature type="compositionally biased region" description="Basic and acidic residues" evidence="4">
    <location>
        <begin position="597"/>
        <end position="608"/>
    </location>
</feature>
<name>A0ABP0DVW5_9PEZI</name>
<feature type="compositionally biased region" description="Acidic residues" evidence="4">
    <location>
        <begin position="269"/>
        <end position="283"/>
    </location>
</feature>
<dbReference type="Pfam" id="PF04615">
    <property type="entry name" value="Utp14"/>
    <property type="match status" value="1"/>
</dbReference>
<feature type="region of interest" description="Disordered" evidence="4">
    <location>
        <begin position="1"/>
        <end position="340"/>
    </location>
</feature>
<feature type="compositionally biased region" description="Basic and acidic residues" evidence="4">
    <location>
        <begin position="688"/>
        <end position="705"/>
    </location>
</feature>
<dbReference type="InterPro" id="IPR006709">
    <property type="entry name" value="SSU_processome_Utp14"/>
</dbReference>
<feature type="compositionally biased region" description="Basic and acidic residues" evidence="4">
    <location>
        <begin position="462"/>
        <end position="476"/>
    </location>
</feature>
<feature type="region of interest" description="Disordered" evidence="4">
    <location>
        <begin position="785"/>
        <end position="820"/>
    </location>
</feature>
<feature type="region of interest" description="Disordered" evidence="4">
    <location>
        <begin position="515"/>
        <end position="658"/>
    </location>
</feature>
<feature type="compositionally biased region" description="Acidic residues" evidence="4">
    <location>
        <begin position="95"/>
        <end position="108"/>
    </location>
</feature>
<accession>A0ABP0DVW5</accession>
<comment type="caution">
    <text evidence="5">The sequence shown here is derived from an EMBL/GenBank/DDBJ whole genome shotgun (WGS) entry which is preliminary data.</text>
</comment>
<dbReference type="Proteomes" id="UP001642501">
    <property type="component" value="Unassembled WGS sequence"/>
</dbReference>
<feature type="compositionally biased region" description="Low complexity" evidence="4">
    <location>
        <begin position="258"/>
        <end position="268"/>
    </location>
</feature>
<protein>
    <submittedName>
        <fullName evidence="5">Uncharacterized protein</fullName>
    </submittedName>
</protein>
<evidence type="ECO:0000313" key="5">
    <source>
        <dbReference type="EMBL" id="CAK7272451.1"/>
    </source>
</evidence>
<feature type="compositionally biased region" description="Gly residues" evidence="4">
    <location>
        <begin position="24"/>
        <end position="37"/>
    </location>
</feature>
<dbReference type="EMBL" id="CAWUOM010000107">
    <property type="protein sequence ID" value="CAK7272451.1"/>
    <property type="molecule type" value="Genomic_DNA"/>
</dbReference>
<evidence type="ECO:0000256" key="4">
    <source>
        <dbReference type="SAM" id="MobiDB-lite"/>
    </source>
</evidence>
<feature type="compositionally biased region" description="Basic residues" evidence="4">
    <location>
        <begin position="515"/>
        <end position="526"/>
    </location>
</feature>
<evidence type="ECO:0000256" key="2">
    <source>
        <dbReference type="ARBA" id="ARBA00022553"/>
    </source>
</evidence>
<comment type="subcellular location">
    <subcellularLocation>
        <location evidence="1">Nucleus</location>
        <location evidence="1">Nucleolus</location>
    </subcellularLocation>
</comment>
<feature type="region of interest" description="Disordered" evidence="4">
    <location>
        <begin position="837"/>
        <end position="893"/>
    </location>
</feature>
<feature type="region of interest" description="Disordered" evidence="4">
    <location>
        <begin position="459"/>
        <end position="480"/>
    </location>
</feature>
<keyword evidence="2" id="KW-0597">Phosphoprotein</keyword>
<feature type="compositionally biased region" description="Acidic residues" evidence="4">
    <location>
        <begin position="191"/>
        <end position="220"/>
    </location>
</feature>
<proteinExistence type="predicted"/>
<feature type="compositionally biased region" description="Acidic residues" evidence="4">
    <location>
        <begin position="621"/>
        <end position="636"/>
    </location>
</feature>
<organism evidence="5 6">
    <name type="scientific">Sporothrix epigloea</name>
    <dbReference type="NCBI Taxonomy" id="1892477"/>
    <lineage>
        <taxon>Eukaryota</taxon>
        <taxon>Fungi</taxon>
        <taxon>Dikarya</taxon>
        <taxon>Ascomycota</taxon>
        <taxon>Pezizomycotina</taxon>
        <taxon>Sordariomycetes</taxon>
        <taxon>Sordariomycetidae</taxon>
        <taxon>Ophiostomatales</taxon>
        <taxon>Ophiostomataceae</taxon>
        <taxon>Sporothrix</taxon>
    </lineage>
</organism>
<feature type="compositionally biased region" description="Basic and acidic residues" evidence="4">
    <location>
        <begin position="561"/>
        <end position="573"/>
    </location>
</feature>
<feature type="compositionally biased region" description="Basic and acidic residues" evidence="4">
    <location>
        <begin position="637"/>
        <end position="647"/>
    </location>
</feature>
<feature type="compositionally biased region" description="Acidic residues" evidence="4">
    <location>
        <begin position="292"/>
        <end position="304"/>
    </location>
</feature>
<evidence type="ECO:0000256" key="3">
    <source>
        <dbReference type="ARBA" id="ARBA00023242"/>
    </source>
</evidence>
<feature type="compositionally biased region" description="Low complexity" evidence="4">
    <location>
        <begin position="933"/>
        <end position="945"/>
    </location>
</feature>
<feature type="compositionally biased region" description="Low complexity" evidence="4">
    <location>
        <begin position="844"/>
        <end position="880"/>
    </location>
</feature>
<dbReference type="PANTHER" id="PTHR14150:SF12">
    <property type="entry name" value="U3 SMALL NUCLEOLAR RNA-ASSOCIATED PROTEIN 14 HOMOLOG A"/>
    <property type="match status" value="1"/>
</dbReference>
<keyword evidence="6" id="KW-1185">Reference proteome</keyword>
<feature type="compositionally biased region" description="Basic and acidic residues" evidence="4">
    <location>
        <begin position="115"/>
        <end position="142"/>
    </location>
</feature>
<feature type="region of interest" description="Disordered" evidence="4">
    <location>
        <begin position="688"/>
        <end position="747"/>
    </location>
</feature>
<reference evidence="5 6" key="1">
    <citation type="submission" date="2024-01" db="EMBL/GenBank/DDBJ databases">
        <authorList>
            <person name="Allen C."/>
            <person name="Tagirdzhanova G."/>
        </authorList>
    </citation>
    <scope>NUCLEOTIDE SEQUENCE [LARGE SCALE GENOMIC DNA]</scope>
    <source>
        <strain evidence="5 6">CBS 573.63</strain>
    </source>
</reference>
<gene>
    <name evidence="5" type="ORF">SEPCBS57363_005137</name>
</gene>
<feature type="compositionally biased region" description="Acidic residues" evidence="4">
    <location>
        <begin position="532"/>
        <end position="548"/>
    </location>
</feature>
<evidence type="ECO:0000256" key="1">
    <source>
        <dbReference type="ARBA" id="ARBA00004604"/>
    </source>
</evidence>
<sequence length="1077" mass="116627">MPGRQAHGRPLLADPNKKRKGGRKNGGGNIGGGGNSGGAFTAGRSSGGAPRTRQGGRVDVMALAEQQIGESRAKGVRVRDLQIEREQGKRRRNDEDDEDEDEDDDEEEAPKRRRPNDDKEGGDGSSDEMHSDSSGNEWREGVGSDDDSEIDSDEAFGDSDDDEVFDAFTFRGSSSKQNKNKKNKNSKPKDDDDFDGFDDDDDMSDEDVGDDGADLGDEAIDLAAALDIVSSDEDEVKTRSNKKDKPRKKTTSQSDTGDLSASDTSMSDSDIDVDDDDDDESDSDQSTNSSDFDSDEDDDEEDHEDAGYSKSDALQSIASAYAGGGSDDSDSDGDDDAAHAANPYQFNAILGSKDSSLKKSIKVAVSESSGKKLNVPLLPMQQDRQLRVAAAEKAHETLDRWTDTVKHNRRAEHLTFEVAGSLATSGLDTTSLMPISQSSAHTELEKTILSIMEESGLGAKAQADDRAEQKKLERAQAEAQLSPDALKAIIGQKRRARELQSRELARAKRIKKIKSKAYRRVHRRERQRAEDALDDSDAEHDSDEDKDSEGEREAAHRRRAMERMGSRHRDSRWAKRAKNTNRAAWDDEFRSGLVDMARQDEELRRRVDGAGVGGGKPGNDDGSDESDSDSFEDSDNEAFKLRIKEELASSGGAGKEGEPKGLMAIAFMKKAEQARKKANDDAVAEILRDLDRGDDSDEDAARFEEDIGGDEDGDKSVGRRTYGPTANVDKSDGANRPARQQTADALHEDAALFAADTAASSSKSNNVKDVSSTFLARKASAPGDAGLWTVVGATGSSDKKKSKKTTSGNAGTTAGLTSDGRLMMSAVVDNVLAQNKAAEERTAAKNAARESAALKKSAAAVARKAAAEAAGESDTSSSGSDSEEDADDADHRTASRSKYFKFRAESNQLLSKALGEDDAEAEFAAEKAAQALEEAAAWDDQQARASGRKDKDAAVMPGWGSWVGDGVSKRAAKRDQRAIAANGTKSGKGKTTEDKKALIRLDAKMDKVIISEKRNHKNDKYLASQLPHEYETRMQYERSLRLPVGPEWSTMFAFQDATKPRIIKKQGVVLPMAKPRM</sequence>
<keyword evidence="3" id="KW-0539">Nucleus</keyword>